<feature type="region of interest" description="Disordered" evidence="1">
    <location>
        <begin position="24"/>
        <end position="54"/>
    </location>
</feature>
<feature type="domain" description="VOC" evidence="2">
    <location>
        <begin position="72"/>
        <end position="181"/>
    </location>
</feature>
<comment type="caution">
    <text evidence="3">The sequence shown here is derived from an EMBL/GenBank/DDBJ whole genome shotgun (WGS) entry which is preliminary data.</text>
</comment>
<dbReference type="InterPro" id="IPR004360">
    <property type="entry name" value="Glyas_Fos-R_dOase_dom"/>
</dbReference>
<protein>
    <recommendedName>
        <fullName evidence="2">VOC domain-containing protein</fullName>
    </recommendedName>
</protein>
<keyword evidence="4" id="KW-1185">Reference proteome</keyword>
<evidence type="ECO:0000313" key="4">
    <source>
        <dbReference type="Proteomes" id="UP000655443"/>
    </source>
</evidence>
<gene>
    <name evidence="3" type="ORF">GCM10010339_41570</name>
</gene>
<dbReference type="SUPFAM" id="SSF54593">
    <property type="entry name" value="Glyoxalase/Bleomycin resistance protein/Dihydroxybiphenyl dioxygenase"/>
    <property type="match status" value="1"/>
</dbReference>
<name>A0A918YJE8_9ACTN</name>
<dbReference type="AlphaFoldDB" id="A0A918YJE8"/>
<dbReference type="Proteomes" id="UP000655443">
    <property type="component" value="Unassembled WGS sequence"/>
</dbReference>
<evidence type="ECO:0000313" key="3">
    <source>
        <dbReference type="EMBL" id="GHE05497.1"/>
    </source>
</evidence>
<evidence type="ECO:0000256" key="1">
    <source>
        <dbReference type="SAM" id="MobiDB-lite"/>
    </source>
</evidence>
<dbReference type="InterPro" id="IPR029068">
    <property type="entry name" value="Glyas_Bleomycin-R_OHBP_Dase"/>
</dbReference>
<dbReference type="Gene3D" id="3.10.180.10">
    <property type="entry name" value="2,3-Dihydroxybiphenyl 1,2-Dioxygenase, domain 1"/>
    <property type="match status" value="1"/>
</dbReference>
<reference evidence="3" key="2">
    <citation type="submission" date="2020-09" db="EMBL/GenBank/DDBJ databases">
        <authorList>
            <person name="Sun Q."/>
            <person name="Ohkuma M."/>
        </authorList>
    </citation>
    <scope>NUCLEOTIDE SEQUENCE</scope>
    <source>
        <strain evidence="3">JCM 4714</strain>
    </source>
</reference>
<dbReference type="EMBL" id="BMVG01000009">
    <property type="protein sequence ID" value="GHE05497.1"/>
    <property type="molecule type" value="Genomic_DNA"/>
</dbReference>
<accession>A0A918YJE8</accession>
<organism evidence="3 4">
    <name type="scientific">Streptomyces alanosinicus</name>
    <dbReference type="NCBI Taxonomy" id="68171"/>
    <lineage>
        <taxon>Bacteria</taxon>
        <taxon>Bacillati</taxon>
        <taxon>Actinomycetota</taxon>
        <taxon>Actinomycetes</taxon>
        <taxon>Kitasatosporales</taxon>
        <taxon>Streptomycetaceae</taxon>
        <taxon>Streptomyces</taxon>
    </lineage>
</organism>
<reference evidence="3" key="1">
    <citation type="journal article" date="2014" name="Int. J. Syst. Evol. Microbiol.">
        <title>Complete genome sequence of Corynebacterium casei LMG S-19264T (=DSM 44701T), isolated from a smear-ripened cheese.</title>
        <authorList>
            <consortium name="US DOE Joint Genome Institute (JGI-PGF)"/>
            <person name="Walter F."/>
            <person name="Albersmeier A."/>
            <person name="Kalinowski J."/>
            <person name="Ruckert C."/>
        </authorList>
    </citation>
    <scope>NUCLEOTIDE SEQUENCE</scope>
    <source>
        <strain evidence="3">JCM 4714</strain>
    </source>
</reference>
<dbReference type="InterPro" id="IPR037523">
    <property type="entry name" value="VOC_core"/>
</dbReference>
<dbReference type="Pfam" id="PF00903">
    <property type="entry name" value="Glyoxalase"/>
    <property type="match status" value="1"/>
</dbReference>
<sequence length="183" mass="19671">MRGVERDRPTGRLRRGGLSEAFRVSGAAPRKRSAGHPYGGEGGSARAASGRLPGRRLKTLRRPTRLVRMEIMGASLRICVDDLEAAVPFYEALAGGRAMRFERGAVQVAAIGSFLLMSGPEAELEILRKVAATIAVKDVEEAQRLLTDLGARILVGPVPTPAGRNMLAMHPDGSLFEYVDQHG</sequence>
<proteinExistence type="predicted"/>
<evidence type="ECO:0000259" key="2">
    <source>
        <dbReference type="PROSITE" id="PS51819"/>
    </source>
</evidence>
<dbReference type="PROSITE" id="PS51819">
    <property type="entry name" value="VOC"/>
    <property type="match status" value="1"/>
</dbReference>